<feature type="region of interest" description="Disordered" evidence="1">
    <location>
        <begin position="1"/>
        <end position="31"/>
    </location>
</feature>
<dbReference type="InterPro" id="IPR000674">
    <property type="entry name" value="Ald_Oxase/Xan_DH_a/b"/>
</dbReference>
<dbReference type="Pfam" id="PF01315">
    <property type="entry name" value="Ald_Xan_dh_C"/>
    <property type="match status" value="1"/>
</dbReference>
<evidence type="ECO:0000256" key="1">
    <source>
        <dbReference type="SAM" id="MobiDB-lite"/>
    </source>
</evidence>
<dbReference type="InterPro" id="IPR008274">
    <property type="entry name" value="AldOxase/xan_DH_MoCoBD1"/>
</dbReference>
<dbReference type="PANTHER" id="PTHR47495:SF2">
    <property type="entry name" value="ALDEHYDE DEHYDROGENASE"/>
    <property type="match status" value="1"/>
</dbReference>
<gene>
    <name evidence="3" type="ORF">GCM10022224_025920</name>
</gene>
<dbReference type="InterPro" id="IPR052516">
    <property type="entry name" value="N-heterocyclic_Hydroxylase"/>
</dbReference>
<comment type="caution">
    <text evidence="3">The sequence shown here is derived from an EMBL/GenBank/DDBJ whole genome shotgun (WGS) entry which is preliminary data.</text>
</comment>
<dbReference type="Gene3D" id="3.90.1170.50">
    <property type="entry name" value="Aldehyde oxidase/xanthine dehydrogenase, a/b hammerhead"/>
    <property type="match status" value="1"/>
</dbReference>
<proteinExistence type="predicted"/>
<dbReference type="InterPro" id="IPR037165">
    <property type="entry name" value="AldOxase/xan_DH_Mopterin-bd_sf"/>
</dbReference>
<reference evidence="4" key="1">
    <citation type="journal article" date="2019" name="Int. J. Syst. Evol. Microbiol.">
        <title>The Global Catalogue of Microorganisms (GCM) 10K type strain sequencing project: providing services to taxonomists for standard genome sequencing and annotation.</title>
        <authorList>
            <consortium name="The Broad Institute Genomics Platform"/>
            <consortium name="The Broad Institute Genome Sequencing Center for Infectious Disease"/>
            <person name="Wu L."/>
            <person name="Ma J."/>
        </authorList>
    </citation>
    <scope>NUCLEOTIDE SEQUENCE [LARGE SCALE GENOMIC DNA]</scope>
    <source>
        <strain evidence="4">JCM 16904</strain>
    </source>
</reference>
<protein>
    <recommendedName>
        <fullName evidence="2">Aldehyde oxidase/xanthine dehydrogenase a/b hammerhead domain-containing protein</fullName>
    </recommendedName>
</protein>
<dbReference type="InterPro" id="IPR036856">
    <property type="entry name" value="Ald_Oxase/Xan_DH_a/b_sf"/>
</dbReference>
<dbReference type="SUPFAM" id="SSF56003">
    <property type="entry name" value="Molybdenum cofactor-binding domain"/>
    <property type="match status" value="1"/>
</dbReference>
<keyword evidence="4" id="KW-1185">Reference proteome</keyword>
<name>A0ABP7BI22_9ACTN</name>
<dbReference type="SUPFAM" id="SSF54665">
    <property type="entry name" value="CO dehydrogenase molybdoprotein N-domain-like"/>
    <property type="match status" value="1"/>
</dbReference>
<dbReference type="Proteomes" id="UP001500902">
    <property type="component" value="Unassembled WGS sequence"/>
</dbReference>
<evidence type="ECO:0000313" key="4">
    <source>
        <dbReference type="Proteomes" id="UP001500902"/>
    </source>
</evidence>
<accession>A0ABP7BI22</accession>
<dbReference type="Pfam" id="PF02738">
    <property type="entry name" value="MoCoBD_1"/>
    <property type="match status" value="1"/>
</dbReference>
<evidence type="ECO:0000259" key="2">
    <source>
        <dbReference type="SMART" id="SM01008"/>
    </source>
</evidence>
<evidence type="ECO:0000313" key="3">
    <source>
        <dbReference type="EMBL" id="GAA3661251.1"/>
    </source>
</evidence>
<feature type="domain" description="Aldehyde oxidase/xanthine dehydrogenase a/b hammerhead" evidence="2">
    <location>
        <begin position="23"/>
        <end position="128"/>
    </location>
</feature>
<organism evidence="3 4">
    <name type="scientific">Nonomuraea antimicrobica</name>
    <dbReference type="NCBI Taxonomy" id="561173"/>
    <lineage>
        <taxon>Bacteria</taxon>
        <taxon>Bacillati</taxon>
        <taxon>Actinomycetota</taxon>
        <taxon>Actinomycetes</taxon>
        <taxon>Streptosporangiales</taxon>
        <taxon>Streptosporangiaceae</taxon>
        <taxon>Nonomuraea</taxon>
    </lineage>
</organism>
<dbReference type="PANTHER" id="PTHR47495">
    <property type="entry name" value="ALDEHYDE DEHYDROGENASE"/>
    <property type="match status" value="1"/>
</dbReference>
<sequence length="525" mass="56384">MKNPPIPRVDAADQVIGPTHHGDGHPPPRPAYATPVLATAANGRITRLDTAEAAAVPGVLLVLSYLDDPGSTADGHIMRDGQACQSPPPLPDDRVPYRGRTIALVVAETPVAAVQAAELVRTEYETNPDAAELDADTTETAPLPFLADVVVGDAHGAYERSPLRVDEVYEVVHQDQEHLAPLAVAARRLGRPVKLVPPPAHARHPAGPRPACRHRVRLGADRSGRLLAAIHEADQQASRYDPRPVTYTELTSRLYDIRNFRVRRRHIRTGPRPPGHLPTRFEHSTRFFADPPPSEHPAAFALESAIDEIACRAGRDPVELRLANAARVNPVTGEPLSSRPLAACLRRGAELFGWAARTPDPGSMHADDGTPIGWGVAAGAYGFVAHFAEVRVEPMGRVRVTRVVSVAARDRTADPVTAEAQVRDAVTWGIGAAVIDHDGINHDSLDLDGIDGDSIHADLIHAGLIQVDLIDLDLVDRSGRALNPMGARPFGEVTPAGVAPAIANAVFHATGHRPRRLPIRTEDLL</sequence>
<dbReference type="SMART" id="SM01008">
    <property type="entry name" value="Ald_Xan_dh_C"/>
    <property type="match status" value="1"/>
</dbReference>
<dbReference type="EMBL" id="BAAAZP010000048">
    <property type="protein sequence ID" value="GAA3661251.1"/>
    <property type="molecule type" value="Genomic_DNA"/>
</dbReference>
<dbReference type="Gene3D" id="3.30.365.10">
    <property type="entry name" value="Aldehyde oxidase/xanthine dehydrogenase, molybdopterin binding domain"/>
    <property type="match status" value="3"/>
</dbReference>
<dbReference type="RefSeq" id="WP_344876487.1">
    <property type="nucleotide sequence ID" value="NZ_BAAAZP010000048.1"/>
</dbReference>